<sequence length="151" mass="16692">MQRSIHRGQTTEVNPQRSNHRGQSTEVKPQRSIHRGQSTEVNPQRSNHRGRSTEVKPQRSIHRGQTTEVNPQRSNHRGQTTEVAPQLHRSSPSSGAANAARQISTAVKTLQLRVGASDDSWRVEGEVQTPLFLLELVGYGDDAVGAKSNMT</sequence>
<dbReference type="Proteomes" id="UP000314294">
    <property type="component" value="Unassembled WGS sequence"/>
</dbReference>
<dbReference type="AlphaFoldDB" id="A0A4Z2E1M2"/>
<feature type="compositionally biased region" description="Polar residues" evidence="1">
    <location>
        <begin position="63"/>
        <end position="102"/>
    </location>
</feature>
<accession>A0A4Z2E1M2</accession>
<evidence type="ECO:0000313" key="3">
    <source>
        <dbReference type="Proteomes" id="UP000314294"/>
    </source>
</evidence>
<organism evidence="2 3">
    <name type="scientific">Liparis tanakae</name>
    <name type="common">Tanaka's snailfish</name>
    <dbReference type="NCBI Taxonomy" id="230148"/>
    <lineage>
        <taxon>Eukaryota</taxon>
        <taxon>Metazoa</taxon>
        <taxon>Chordata</taxon>
        <taxon>Craniata</taxon>
        <taxon>Vertebrata</taxon>
        <taxon>Euteleostomi</taxon>
        <taxon>Actinopterygii</taxon>
        <taxon>Neopterygii</taxon>
        <taxon>Teleostei</taxon>
        <taxon>Neoteleostei</taxon>
        <taxon>Acanthomorphata</taxon>
        <taxon>Eupercaria</taxon>
        <taxon>Perciformes</taxon>
        <taxon>Cottioidei</taxon>
        <taxon>Cottales</taxon>
        <taxon>Liparidae</taxon>
        <taxon>Liparis</taxon>
    </lineage>
</organism>
<dbReference type="EMBL" id="SRLO01023324">
    <property type="protein sequence ID" value="TNN22272.1"/>
    <property type="molecule type" value="Genomic_DNA"/>
</dbReference>
<feature type="region of interest" description="Disordered" evidence="1">
    <location>
        <begin position="1"/>
        <end position="102"/>
    </location>
</feature>
<comment type="caution">
    <text evidence="2">The sequence shown here is derived from an EMBL/GenBank/DDBJ whole genome shotgun (WGS) entry which is preliminary data.</text>
</comment>
<feature type="compositionally biased region" description="Polar residues" evidence="1">
    <location>
        <begin position="7"/>
        <end position="27"/>
    </location>
</feature>
<dbReference type="OrthoDB" id="6777847at2759"/>
<feature type="compositionally biased region" description="Polar residues" evidence="1">
    <location>
        <begin position="35"/>
        <end position="45"/>
    </location>
</feature>
<evidence type="ECO:0000313" key="2">
    <source>
        <dbReference type="EMBL" id="TNN22272.1"/>
    </source>
</evidence>
<evidence type="ECO:0000256" key="1">
    <source>
        <dbReference type="SAM" id="MobiDB-lite"/>
    </source>
</evidence>
<reference evidence="2 3" key="1">
    <citation type="submission" date="2019-03" db="EMBL/GenBank/DDBJ databases">
        <title>First draft genome of Liparis tanakae, snailfish: a comprehensive survey of snailfish specific genes.</title>
        <authorList>
            <person name="Kim W."/>
            <person name="Song I."/>
            <person name="Jeong J.-H."/>
            <person name="Kim D."/>
            <person name="Kim S."/>
            <person name="Ryu S."/>
            <person name="Song J.Y."/>
            <person name="Lee S.K."/>
        </authorList>
    </citation>
    <scope>NUCLEOTIDE SEQUENCE [LARGE SCALE GENOMIC DNA]</scope>
    <source>
        <tissue evidence="2">Muscle</tissue>
    </source>
</reference>
<gene>
    <name evidence="2" type="ORF">EYF80_067614</name>
</gene>
<keyword evidence="3" id="KW-1185">Reference proteome</keyword>
<protein>
    <submittedName>
        <fullName evidence="2">Uncharacterized protein</fullName>
    </submittedName>
</protein>
<name>A0A4Z2E1M2_9TELE</name>
<proteinExistence type="predicted"/>